<dbReference type="HOGENOM" id="CLU_2493694_0_0_5"/>
<accession>D8JUL5</accession>
<organism evidence="1 2">
    <name type="scientific">Hyphomicrobium denitrificans (strain ATCC 51888 / DSM 1869 / NCIMB 11706 / TK 0415)</name>
    <dbReference type="NCBI Taxonomy" id="582899"/>
    <lineage>
        <taxon>Bacteria</taxon>
        <taxon>Pseudomonadati</taxon>
        <taxon>Pseudomonadota</taxon>
        <taxon>Alphaproteobacteria</taxon>
        <taxon>Hyphomicrobiales</taxon>
        <taxon>Hyphomicrobiaceae</taxon>
        <taxon>Hyphomicrobium</taxon>
    </lineage>
</organism>
<dbReference type="STRING" id="582899.Hden_2849"/>
<proteinExistence type="predicted"/>
<dbReference type="OrthoDB" id="7933513at2"/>
<dbReference type="EMBL" id="CP002083">
    <property type="protein sequence ID" value="ADJ24645.1"/>
    <property type="molecule type" value="Genomic_DNA"/>
</dbReference>
<dbReference type="AlphaFoldDB" id="D8JUL5"/>
<reference evidence="2" key="1">
    <citation type="journal article" date="2011" name="J. Bacteriol.">
        <title>Genome sequences of eight morphologically diverse alphaproteobacteria.</title>
        <authorList>
            <consortium name="US DOE Joint Genome Institute"/>
            <person name="Brown P.J."/>
            <person name="Kysela D.T."/>
            <person name="Buechlein A."/>
            <person name="Hemmerich C."/>
            <person name="Brun Y.V."/>
        </authorList>
    </citation>
    <scope>NUCLEOTIDE SEQUENCE [LARGE SCALE GENOMIC DNA]</scope>
    <source>
        <strain evidence="2">ATCC 51888 / DSM 1869 / NCIB 11706 / TK 0415</strain>
    </source>
</reference>
<keyword evidence="2" id="KW-1185">Reference proteome</keyword>
<dbReference type="RefSeq" id="WP_013216804.1">
    <property type="nucleotide sequence ID" value="NC_014313.1"/>
</dbReference>
<dbReference type="Proteomes" id="UP000002033">
    <property type="component" value="Chromosome"/>
</dbReference>
<dbReference type="KEGG" id="hdn:Hden_2849"/>
<name>D8JUL5_HYPDA</name>
<gene>
    <name evidence="1" type="ordered locus">Hden_2849</name>
</gene>
<evidence type="ECO:0000313" key="2">
    <source>
        <dbReference type="Proteomes" id="UP000002033"/>
    </source>
</evidence>
<protein>
    <submittedName>
        <fullName evidence="1">Uncharacterized protein</fullName>
    </submittedName>
</protein>
<sequence length="86" mass="9516">MTAYPSTATLTVGELIEIKYRISRLGLSGSSSDFTERWISARIVHNDNDAPPMARLADGQLTDIRAYMTWRRLPGSEDAFAGPLQS</sequence>
<evidence type="ECO:0000313" key="1">
    <source>
        <dbReference type="EMBL" id="ADJ24645.1"/>
    </source>
</evidence>